<reference evidence="2 3" key="1">
    <citation type="submission" date="2019-04" db="EMBL/GenBank/DDBJ databases">
        <title>Draft genome sequences of Streptomyces avermitilis ATCC 31267.</title>
        <authorList>
            <person name="Komaki H."/>
            <person name="Tamura T."/>
            <person name="Hosoyama A."/>
        </authorList>
    </citation>
    <scope>NUCLEOTIDE SEQUENCE [LARGE SCALE GENOMIC DNA]</scope>
    <source>
        <strain evidence="2 3">ATCC 31267</strain>
    </source>
</reference>
<dbReference type="Proteomes" id="UP000299211">
    <property type="component" value="Unassembled WGS sequence"/>
</dbReference>
<dbReference type="EMBL" id="BJHY01000001">
    <property type="protein sequence ID" value="GDY70661.1"/>
    <property type="molecule type" value="Genomic_DNA"/>
</dbReference>
<proteinExistence type="predicted"/>
<evidence type="ECO:0000313" key="4">
    <source>
        <dbReference type="Proteomes" id="UP000302139"/>
    </source>
</evidence>
<accession>A0A4D4MC09</accession>
<gene>
    <name evidence="1" type="ORF">SAV14893_083500</name>
    <name evidence="2" type="ORF">SAV31267_001460</name>
</gene>
<dbReference type="AlphaFoldDB" id="A0A4D4MC09"/>
<dbReference type="EMBL" id="BJHX01000001">
    <property type="protein sequence ID" value="GDY68957.1"/>
    <property type="molecule type" value="Genomic_DNA"/>
</dbReference>
<dbReference type="Proteomes" id="UP000302139">
    <property type="component" value="Unassembled WGS sequence"/>
</dbReference>
<reference evidence="1 4" key="2">
    <citation type="submission" date="2019-04" db="EMBL/GenBank/DDBJ databases">
        <title>Draft genome sequences of Streptomyces avermitilis NBRC 14893.</title>
        <authorList>
            <person name="Komaki H."/>
            <person name="Tamura T."/>
            <person name="Hosoyama A."/>
        </authorList>
    </citation>
    <scope>NUCLEOTIDE SEQUENCE [LARGE SCALE GENOMIC DNA]</scope>
    <source>
        <strain evidence="1 4">NBRC 14893</strain>
    </source>
</reference>
<organism evidence="1 4">
    <name type="scientific">Streptomyces avermitilis</name>
    <dbReference type="NCBI Taxonomy" id="33903"/>
    <lineage>
        <taxon>Bacteria</taxon>
        <taxon>Bacillati</taxon>
        <taxon>Actinomycetota</taxon>
        <taxon>Actinomycetes</taxon>
        <taxon>Kitasatosporales</taxon>
        <taxon>Streptomycetaceae</taxon>
        <taxon>Streptomyces</taxon>
    </lineage>
</organism>
<evidence type="ECO:0000313" key="3">
    <source>
        <dbReference type="Proteomes" id="UP000299211"/>
    </source>
</evidence>
<dbReference type="RefSeq" id="WP_037652697.1">
    <property type="nucleotide sequence ID" value="NZ_BAABTN010000134.1"/>
</dbReference>
<evidence type="ECO:0008006" key="5">
    <source>
        <dbReference type="Google" id="ProtNLM"/>
    </source>
</evidence>
<name>A0A4D4MC09_STRAX</name>
<sequence>MSNEKNVLVLGRERHLVDASTDIIEANGFNAVGVTRDEEALALLDTGRFIAVLVGSGVEWDSRPPVRQHAAPHGTVVLEARRIPMQTVQDHVRHVIVPRLQQIA</sequence>
<evidence type="ECO:0000313" key="1">
    <source>
        <dbReference type="EMBL" id="GDY68957.1"/>
    </source>
</evidence>
<protein>
    <recommendedName>
        <fullName evidence="5">Response regulatory domain-containing protein</fullName>
    </recommendedName>
</protein>
<evidence type="ECO:0000313" key="2">
    <source>
        <dbReference type="EMBL" id="GDY70661.1"/>
    </source>
</evidence>
<comment type="caution">
    <text evidence="1">The sequence shown here is derived from an EMBL/GenBank/DDBJ whole genome shotgun (WGS) entry which is preliminary data.</text>
</comment>